<dbReference type="InterPro" id="IPR001054">
    <property type="entry name" value="A/G_cyclase"/>
</dbReference>
<dbReference type="GO" id="GO:0004016">
    <property type="term" value="F:adenylate cyclase activity"/>
    <property type="evidence" value="ECO:0007669"/>
    <property type="project" value="UniProtKB-ARBA"/>
</dbReference>
<evidence type="ECO:0000259" key="6">
    <source>
        <dbReference type="PROSITE" id="PS51085"/>
    </source>
</evidence>
<dbReference type="PANTHER" id="PTHR43081:SF17">
    <property type="entry name" value="BLL5647 PROTEIN"/>
    <property type="match status" value="1"/>
</dbReference>
<keyword evidence="4" id="KW-0812">Transmembrane</keyword>
<proteinExistence type="predicted"/>
<keyword evidence="4" id="KW-1133">Transmembrane helix</keyword>
<dbReference type="Gene3D" id="1.20.1300.10">
    <property type="entry name" value="Fumarate reductase/succinate dehydrogenase, transmembrane subunit"/>
    <property type="match status" value="1"/>
</dbReference>
<dbReference type="Proteomes" id="UP000539372">
    <property type="component" value="Unassembled WGS sequence"/>
</dbReference>
<evidence type="ECO:0000313" key="7">
    <source>
        <dbReference type="EMBL" id="NMM45977.1"/>
    </source>
</evidence>
<dbReference type="GO" id="GO:0005886">
    <property type="term" value="C:plasma membrane"/>
    <property type="evidence" value="ECO:0007669"/>
    <property type="project" value="UniProtKB-SubCell"/>
</dbReference>
<feature type="transmembrane region" description="Helical" evidence="4">
    <location>
        <begin position="53"/>
        <end position="70"/>
    </location>
</feature>
<sequence length="548" mass="58841">MIARLRSATGLVLMSFLTCHLINHAFGLVSFEALAIAHKILLGIWRTPPGSALLAGSFLIHFGLALRSIYRRRTLKMSLWEAGQIGSGLLIPVLIAEHIMGTAVAEDFAGIDPNYQYVVAALWVGSPTSGAIQAVALVVAWLHGCLGLHFWMRVQPWYENIRRTLIFIAVVIPVTALAGYISAGFELLSELNRDHMVQQILLQAHFQAEKVAPLYALLRPVTLALIVLAAAPFAARLVRGRLPYGNRVVLLLPDGGKVPVPAGATALEAIRASGRPHAAVCGGRGRCTTCRVRILEGASLLAPPDELEKKALERIKALEGVRLACQIRPTSNLGVTPLLPPTAGAKEGRQLGGLEGEEKRVTCLFIDMRGSTKLGEEKLPYDVLFILNQFFSEMTKAVAETNGHYAQFNGDGLMALYGLTGTPEDGARDALRGAVAMLRRLDSLNEALKSELPFPLQIGIGIHHGDAIVGAMGPPQAQITSAIGDTINIAARLETLTKQNGVPIILSRETAKTASLNTAGFDPASIPVRGRDEPVDIYLIPNRDALPA</sequence>
<comment type="subcellular location">
    <subcellularLocation>
        <location evidence="1">Cell membrane</location>
        <topology evidence="1">Multi-pass membrane protein</topology>
    </subcellularLocation>
</comment>
<comment type="caution">
    <text evidence="7">The sequence shown here is derived from an EMBL/GenBank/DDBJ whole genome shotgun (WGS) entry which is preliminary data.</text>
</comment>
<organism evidence="7 8">
    <name type="scientific">Pacificispira spongiicola</name>
    <dbReference type="NCBI Taxonomy" id="2729598"/>
    <lineage>
        <taxon>Bacteria</taxon>
        <taxon>Pseudomonadati</taxon>
        <taxon>Pseudomonadota</taxon>
        <taxon>Alphaproteobacteria</taxon>
        <taxon>Rhodospirillales</taxon>
        <taxon>Rhodospirillaceae</taxon>
        <taxon>Pacificispira</taxon>
    </lineage>
</organism>
<accession>A0A7Y0E2E4</accession>
<feature type="transmembrane region" description="Helical" evidence="4">
    <location>
        <begin position="217"/>
        <end position="238"/>
    </location>
</feature>
<evidence type="ECO:0000256" key="1">
    <source>
        <dbReference type="ARBA" id="ARBA00004651"/>
    </source>
</evidence>
<reference evidence="7 8" key="1">
    <citation type="submission" date="2020-04" db="EMBL/GenBank/DDBJ databases">
        <title>Rhodospirillaceae bacterium KN72 isolated from deep sea.</title>
        <authorList>
            <person name="Zhang D.-C."/>
        </authorList>
    </citation>
    <scope>NUCLEOTIDE SEQUENCE [LARGE SCALE GENOMIC DNA]</scope>
    <source>
        <strain evidence="7 8">KN72</strain>
    </source>
</reference>
<protein>
    <submittedName>
        <fullName evidence="7">2Fe-2S iron-sulfur cluster binding domain-containing protein</fullName>
    </submittedName>
</protein>
<dbReference type="InterPro" id="IPR034804">
    <property type="entry name" value="SQR/QFR_C/D"/>
</dbReference>
<dbReference type="InterPro" id="IPR050697">
    <property type="entry name" value="Adenylyl/Guanylyl_Cyclase_3/4"/>
</dbReference>
<dbReference type="InterPro" id="IPR029787">
    <property type="entry name" value="Nucleotide_cyclase"/>
</dbReference>
<dbReference type="CDD" id="cd07302">
    <property type="entry name" value="CHD"/>
    <property type="match status" value="1"/>
</dbReference>
<dbReference type="AlphaFoldDB" id="A0A7Y0E2E4"/>
<dbReference type="InterPro" id="IPR001041">
    <property type="entry name" value="2Fe-2S_ferredoxin-type"/>
</dbReference>
<dbReference type="CDD" id="cd00207">
    <property type="entry name" value="fer2"/>
    <property type="match status" value="1"/>
</dbReference>
<dbReference type="SMART" id="SM00044">
    <property type="entry name" value="CYCc"/>
    <property type="match status" value="1"/>
</dbReference>
<dbReference type="Pfam" id="PF00211">
    <property type="entry name" value="Guanylate_cyc"/>
    <property type="match status" value="1"/>
</dbReference>
<feature type="transmembrane region" description="Helical" evidence="4">
    <location>
        <begin position="164"/>
        <end position="183"/>
    </location>
</feature>
<dbReference type="Gene3D" id="3.10.20.30">
    <property type="match status" value="1"/>
</dbReference>
<evidence type="ECO:0000256" key="2">
    <source>
        <dbReference type="ARBA" id="ARBA00022475"/>
    </source>
</evidence>
<dbReference type="Gene3D" id="3.30.70.1230">
    <property type="entry name" value="Nucleotide cyclase"/>
    <property type="match status" value="1"/>
</dbReference>
<feature type="domain" description="Guanylate cyclase" evidence="5">
    <location>
        <begin position="362"/>
        <end position="494"/>
    </location>
</feature>
<dbReference type="EMBL" id="JABBNT010000005">
    <property type="protein sequence ID" value="NMM45977.1"/>
    <property type="molecule type" value="Genomic_DNA"/>
</dbReference>
<dbReference type="SUPFAM" id="SSF55073">
    <property type="entry name" value="Nucleotide cyclase"/>
    <property type="match status" value="1"/>
</dbReference>
<dbReference type="PANTHER" id="PTHR43081">
    <property type="entry name" value="ADENYLATE CYCLASE, TERMINAL-DIFFERENTIATION SPECIFIC-RELATED"/>
    <property type="match status" value="1"/>
</dbReference>
<dbReference type="Pfam" id="PF00111">
    <property type="entry name" value="Fer2"/>
    <property type="match status" value="1"/>
</dbReference>
<keyword evidence="2" id="KW-1003">Cell membrane</keyword>
<gene>
    <name evidence="7" type="ORF">HH303_15880</name>
</gene>
<evidence type="ECO:0000256" key="3">
    <source>
        <dbReference type="ARBA" id="ARBA00023136"/>
    </source>
</evidence>
<dbReference type="PROSITE" id="PS50125">
    <property type="entry name" value="GUANYLATE_CYCLASE_2"/>
    <property type="match status" value="1"/>
</dbReference>
<dbReference type="SUPFAM" id="SSF81343">
    <property type="entry name" value="Fumarate reductase respiratory complex transmembrane subunits"/>
    <property type="match status" value="1"/>
</dbReference>
<dbReference type="RefSeq" id="WP_169626377.1">
    <property type="nucleotide sequence ID" value="NZ_JABBNT010000005.1"/>
</dbReference>
<feature type="transmembrane region" description="Helical" evidence="4">
    <location>
        <begin position="131"/>
        <end position="152"/>
    </location>
</feature>
<dbReference type="GO" id="GO:0051536">
    <property type="term" value="F:iron-sulfur cluster binding"/>
    <property type="evidence" value="ECO:0007669"/>
    <property type="project" value="InterPro"/>
</dbReference>
<dbReference type="GO" id="GO:0035556">
    <property type="term" value="P:intracellular signal transduction"/>
    <property type="evidence" value="ECO:0007669"/>
    <property type="project" value="InterPro"/>
</dbReference>
<dbReference type="PROSITE" id="PS51085">
    <property type="entry name" value="2FE2S_FER_2"/>
    <property type="match status" value="1"/>
</dbReference>
<dbReference type="InterPro" id="IPR012675">
    <property type="entry name" value="Beta-grasp_dom_sf"/>
</dbReference>
<feature type="transmembrane region" description="Helical" evidence="4">
    <location>
        <begin position="82"/>
        <end position="105"/>
    </location>
</feature>
<evidence type="ECO:0000313" key="8">
    <source>
        <dbReference type="Proteomes" id="UP000539372"/>
    </source>
</evidence>
<keyword evidence="3 4" id="KW-0472">Membrane</keyword>
<dbReference type="SUPFAM" id="SSF54292">
    <property type="entry name" value="2Fe-2S ferredoxin-like"/>
    <property type="match status" value="1"/>
</dbReference>
<keyword evidence="8" id="KW-1185">Reference proteome</keyword>
<name>A0A7Y0E2E4_9PROT</name>
<feature type="domain" description="2Fe-2S ferredoxin-type" evidence="6">
    <location>
        <begin position="246"/>
        <end position="343"/>
    </location>
</feature>
<dbReference type="InterPro" id="IPR036010">
    <property type="entry name" value="2Fe-2S_ferredoxin-like_sf"/>
</dbReference>
<evidence type="ECO:0000256" key="4">
    <source>
        <dbReference type="SAM" id="Phobius"/>
    </source>
</evidence>
<dbReference type="GO" id="GO:0006171">
    <property type="term" value="P:cAMP biosynthetic process"/>
    <property type="evidence" value="ECO:0007669"/>
    <property type="project" value="TreeGrafter"/>
</dbReference>
<evidence type="ECO:0000259" key="5">
    <source>
        <dbReference type="PROSITE" id="PS50125"/>
    </source>
</evidence>